<evidence type="ECO:0000256" key="1">
    <source>
        <dbReference type="SAM" id="Phobius"/>
    </source>
</evidence>
<dbReference type="EMBL" id="OVEO01000005">
    <property type="protein sequence ID" value="SPQ95947.1"/>
    <property type="molecule type" value="Genomic_DNA"/>
</dbReference>
<dbReference type="EMBL" id="CDSF01000091">
    <property type="protein sequence ID" value="CEO99556.1"/>
    <property type="molecule type" value="Genomic_DNA"/>
</dbReference>
<keyword evidence="1" id="KW-0812">Transmembrane</keyword>
<gene>
    <name evidence="2" type="ORF">PBRA_007289</name>
    <name evidence="3" type="ORF">PLBR_LOCUS3162</name>
</gene>
<dbReference type="GO" id="GO:0000422">
    <property type="term" value="P:autophagy of mitochondrion"/>
    <property type="evidence" value="ECO:0007669"/>
    <property type="project" value="TreeGrafter"/>
</dbReference>
<name>A0A0G4IWU3_PLABS</name>
<keyword evidence="4" id="KW-1185">Reference proteome</keyword>
<sequence length="152" mass="17045">MTVQDKDDVDCSGQIIVLRQAWNDERDREFPDHAVQLDLAKALLRSDDRLHHLEAQDILDDMIEEGLEIVDSCYAQAVCKYKLGLLSESAEYVARVLQLDPHNEKASALREMLEDAASKQGKLTALLLIFGSFLGAVAFHANVVKPWLAGRR</sequence>
<organism evidence="2 4">
    <name type="scientific">Plasmodiophora brassicae</name>
    <name type="common">Clubroot disease agent</name>
    <dbReference type="NCBI Taxonomy" id="37360"/>
    <lineage>
        <taxon>Eukaryota</taxon>
        <taxon>Sar</taxon>
        <taxon>Rhizaria</taxon>
        <taxon>Endomyxa</taxon>
        <taxon>Phytomyxea</taxon>
        <taxon>Plasmodiophorida</taxon>
        <taxon>Plasmodiophoridae</taxon>
        <taxon>Plasmodiophora</taxon>
    </lineage>
</organism>
<dbReference type="Pfam" id="PF14853">
    <property type="entry name" value="Fis1_TPR_C"/>
    <property type="match status" value="1"/>
</dbReference>
<dbReference type="SUPFAM" id="SSF48452">
    <property type="entry name" value="TPR-like"/>
    <property type="match status" value="1"/>
</dbReference>
<reference evidence="2 4" key="1">
    <citation type="submission" date="2015-02" db="EMBL/GenBank/DDBJ databases">
        <authorList>
            <person name="Chooi Y.-H."/>
        </authorList>
    </citation>
    <scope>NUCLEOTIDE SEQUENCE [LARGE SCALE GENOMIC DNA]</scope>
    <source>
        <strain evidence="2">E3</strain>
    </source>
</reference>
<dbReference type="InterPro" id="IPR011990">
    <property type="entry name" value="TPR-like_helical_dom_sf"/>
</dbReference>
<dbReference type="Gene3D" id="1.25.40.10">
    <property type="entry name" value="Tetratricopeptide repeat domain"/>
    <property type="match status" value="1"/>
</dbReference>
<dbReference type="GO" id="GO:0005778">
    <property type="term" value="C:peroxisomal membrane"/>
    <property type="evidence" value="ECO:0007669"/>
    <property type="project" value="TreeGrafter"/>
</dbReference>
<evidence type="ECO:0000313" key="2">
    <source>
        <dbReference type="EMBL" id="CEO99556.1"/>
    </source>
</evidence>
<dbReference type="InterPro" id="IPR016543">
    <property type="entry name" value="Fis1"/>
</dbReference>
<protein>
    <recommendedName>
        <fullName evidence="6">Mitochondrial fission 1 protein</fullName>
    </recommendedName>
</protein>
<dbReference type="Proteomes" id="UP000039324">
    <property type="component" value="Unassembled WGS sequence"/>
</dbReference>
<evidence type="ECO:0000313" key="5">
    <source>
        <dbReference type="Proteomes" id="UP000290189"/>
    </source>
</evidence>
<geneLocation type="mitochondrion" evidence="3"/>
<dbReference type="PANTHER" id="PTHR13247">
    <property type="entry name" value="TETRATRICOPEPTIDE REPEAT PROTEIN 11 TPR REPEAT PROTEIN 11"/>
    <property type="match status" value="1"/>
</dbReference>
<feature type="transmembrane region" description="Helical" evidence="1">
    <location>
        <begin position="123"/>
        <end position="143"/>
    </location>
</feature>
<dbReference type="GO" id="GO:0000266">
    <property type="term" value="P:mitochondrial fission"/>
    <property type="evidence" value="ECO:0007669"/>
    <property type="project" value="InterPro"/>
</dbReference>
<keyword evidence="3" id="KW-0496">Mitochondrion</keyword>
<keyword evidence="1" id="KW-0472">Membrane</keyword>
<dbReference type="Proteomes" id="UP000290189">
    <property type="component" value="Unassembled WGS sequence"/>
</dbReference>
<keyword evidence="1" id="KW-1133">Transmembrane helix</keyword>
<accession>A0A0G4IWU3</accession>
<proteinExistence type="predicted"/>
<dbReference type="AlphaFoldDB" id="A0A0G4IWU3"/>
<dbReference type="InterPro" id="IPR028061">
    <property type="entry name" value="Fis1_TPR_C"/>
</dbReference>
<evidence type="ECO:0008006" key="6">
    <source>
        <dbReference type="Google" id="ProtNLM"/>
    </source>
</evidence>
<reference evidence="3 5" key="2">
    <citation type="submission" date="2018-03" db="EMBL/GenBank/DDBJ databases">
        <authorList>
            <person name="Fogelqvist J."/>
        </authorList>
    </citation>
    <scope>NUCLEOTIDE SEQUENCE [LARGE SCALE GENOMIC DNA]</scope>
</reference>
<dbReference type="GO" id="GO:0016559">
    <property type="term" value="P:peroxisome fission"/>
    <property type="evidence" value="ECO:0007669"/>
    <property type="project" value="TreeGrafter"/>
</dbReference>
<evidence type="ECO:0000313" key="3">
    <source>
        <dbReference type="EMBL" id="SPQ95947.1"/>
    </source>
</evidence>
<evidence type="ECO:0000313" key="4">
    <source>
        <dbReference type="Proteomes" id="UP000039324"/>
    </source>
</evidence>
<dbReference type="GO" id="GO:0005741">
    <property type="term" value="C:mitochondrial outer membrane"/>
    <property type="evidence" value="ECO:0007669"/>
    <property type="project" value="TreeGrafter"/>
</dbReference>
<dbReference type="OrthoDB" id="421154at2759"/>
<dbReference type="PANTHER" id="PTHR13247:SF0">
    <property type="entry name" value="MITOCHONDRIAL FISSION 1 PROTEIN"/>
    <property type="match status" value="1"/>
</dbReference>